<dbReference type="AlphaFoldDB" id="A0A3P1WZ69"/>
<gene>
    <name evidence="1" type="ORF">EII35_02660</name>
</gene>
<evidence type="ECO:0000313" key="2">
    <source>
        <dbReference type="Proteomes" id="UP000280935"/>
    </source>
</evidence>
<evidence type="ECO:0000313" key="1">
    <source>
        <dbReference type="EMBL" id="RRD50967.1"/>
    </source>
</evidence>
<dbReference type="EMBL" id="RQYT01000003">
    <property type="protein sequence ID" value="RRD50967.1"/>
    <property type="molecule type" value="Genomic_DNA"/>
</dbReference>
<accession>A0A3P1WZ69</accession>
<sequence length="67" mass="7577">MSHQWRPTDPAAVAALEQADLMPSFPSREEAEQWLALYWEDLLEVGVAEVALWEGEDQVIPPMSLEP</sequence>
<proteinExistence type="predicted"/>
<organism evidence="1 2">
    <name type="scientific">Arachnia propionica</name>
    <dbReference type="NCBI Taxonomy" id="1750"/>
    <lineage>
        <taxon>Bacteria</taxon>
        <taxon>Bacillati</taxon>
        <taxon>Actinomycetota</taxon>
        <taxon>Actinomycetes</taxon>
        <taxon>Propionibacteriales</taxon>
        <taxon>Propionibacteriaceae</taxon>
        <taxon>Arachnia</taxon>
    </lineage>
</organism>
<dbReference type="OrthoDB" id="3214648at2"/>
<comment type="caution">
    <text evidence="1">The sequence shown here is derived from an EMBL/GenBank/DDBJ whole genome shotgun (WGS) entry which is preliminary data.</text>
</comment>
<protein>
    <submittedName>
        <fullName evidence="1">Uncharacterized protein</fullName>
    </submittedName>
</protein>
<reference evidence="1 2" key="1">
    <citation type="submission" date="2018-11" db="EMBL/GenBank/DDBJ databases">
        <title>Genomes From Bacteria Associated with the Canine Oral Cavity: a Test Case for Automated Genome-Based Taxonomic Assignment.</title>
        <authorList>
            <person name="Coil D.A."/>
            <person name="Jospin G."/>
            <person name="Darling A.E."/>
            <person name="Wallis C."/>
            <person name="Davis I.J."/>
            <person name="Harris S."/>
            <person name="Eisen J.A."/>
            <person name="Holcombe L.J."/>
            <person name="O'Flynn C."/>
        </authorList>
    </citation>
    <scope>NUCLEOTIDE SEQUENCE [LARGE SCALE GENOMIC DNA]</scope>
    <source>
        <strain evidence="1 2">OH2822_COT-296</strain>
    </source>
</reference>
<dbReference type="RefSeq" id="WP_125226915.1">
    <property type="nucleotide sequence ID" value="NZ_RQYT01000003.1"/>
</dbReference>
<name>A0A3P1WZ69_9ACTN</name>
<dbReference type="Proteomes" id="UP000280935">
    <property type="component" value="Unassembled WGS sequence"/>
</dbReference>